<dbReference type="Proteomes" id="UP000572817">
    <property type="component" value="Unassembled WGS sequence"/>
</dbReference>
<dbReference type="InterPro" id="IPR021848">
    <property type="entry name" value="HODM_asu-like"/>
</dbReference>
<feature type="region of interest" description="Disordered" evidence="1">
    <location>
        <begin position="60"/>
        <end position="82"/>
    </location>
</feature>
<gene>
    <name evidence="3" type="ORF">GTA08_BOTSDO05654</name>
</gene>
<keyword evidence="2" id="KW-0472">Membrane</keyword>
<dbReference type="AlphaFoldDB" id="A0A8H4ITH1"/>
<organism evidence="3 4">
    <name type="scientific">Botryosphaeria dothidea</name>
    <dbReference type="NCBI Taxonomy" id="55169"/>
    <lineage>
        <taxon>Eukaryota</taxon>
        <taxon>Fungi</taxon>
        <taxon>Dikarya</taxon>
        <taxon>Ascomycota</taxon>
        <taxon>Pezizomycotina</taxon>
        <taxon>Dothideomycetes</taxon>
        <taxon>Dothideomycetes incertae sedis</taxon>
        <taxon>Botryosphaeriales</taxon>
        <taxon>Botryosphaeriaceae</taxon>
        <taxon>Botryosphaeria</taxon>
    </lineage>
</organism>
<evidence type="ECO:0000256" key="1">
    <source>
        <dbReference type="SAM" id="MobiDB-lite"/>
    </source>
</evidence>
<evidence type="ECO:0000256" key="2">
    <source>
        <dbReference type="SAM" id="Phobius"/>
    </source>
</evidence>
<keyword evidence="2" id="KW-0812">Transmembrane</keyword>
<dbReference type="OrthoDB" id="5043642at2759"/>
<keyword evidence="2" id="KW-1133">Transmembrane helix</keyword>
<feature type="transmembrane region" description="Helical" evidence="2">
    <location>
        <begin position="21"/>
        <end position="44"/>
    </location>
</feature>
<dbReference type="EMBL" id="WWBZ02000033">
    <property type="protein sequence ID" value="KAF4306962.1"/>
    <property type="molecule type" value="Genomic_DNA"/>
</dbReference>
<comment type="caution">
    <text evidence="3">The sequence shown here is derived from an EMBL/GenBank/DDBJ whole genome shotgun (WGS) entry which is preliminary data.</text>
</comment>
<protein>
    <submittedName>
        <fullName evidence="3">Uncharacterized protein</fullName>
    </submittedName>
</protein>
<evidence type="ECO:0000313" key="3">
    <source>
        <dbReference type="EMBL" id="KAF4306962.1"/>
    </source>
</evidence>
<sequence>MAWSSLLPEHLSSFETWIARLFIFFGLVTIGPWACLIVYDLVLYCFRTVTYELPIVGGRARGKRRPRAPSLTERPSGQRRQFNPMLHSADDASAHASGASQSADADAPILHRNVAKGESSFKHERSKEGLGKEPYYSITPLKNLDWRDTNPLQLRPFKAKYHLTMALENTTLSELVPMDNTYLDRITLRRQLIKDQGKYVVAANPSIKPAVDEFYRWMTAVYLPRRFPTIFKHVLRPGTGHSYLHNLATDEDIPLHPPADPVAALGTLGSHVDDEFLFLRPSPEPADEGKYRLEGFVNCFPSGFDTLAKLNLKLADIHTPVPGYAAKIEKSMDRFFAALPIGKIVKRHNWSVITNTNLFSLGGNHLYEGEEPQPLAEGELDAEKTVMRCERQTLHRLPENDDCLIFAFKTYQYPLKQIKEEGSGEALAQAVDGLAMGSVPRMAFYKRQVVWGEAVKAYLRA</sequence>
<keyword evidence="4" id="KW-1185">Reference proteome</keyword>
<evidence type="ECO:0000313" key="4">
    <source>
        <dbReference type="Proteomes" id="UP000572817"/>
    </source>
</evidence>
<name>A0A8H4ITH1_9PEZI</name>
<proteinExistence type="predicted"/>
<accession>A0A8H4ITH1</accession>
<dbReference type="Pfam" id="PF11927">
    <property type="entry name" value="HODM_asu-like"/>
    <property type="match status" value="1"/>
</dbReference>
<reference evidence="3" key="1">
    <citation type="submission" date="2020-04" db="EMBL/GenBank/DDBJ databases">
        <title>Genome Assembly and Annotation of Botryosphaeria dothidea sdau 11-99, a Latent Pathogen of Apple Fruit Ring Rot in China.</title>
        <authorList>
            <person name="Yu C."/>
            <person name="Diao Y."/>
            <person name="Lu Q."/>
            <person name="Zhao J."/>
            <person name="Cui S."/>
            <person name="Peng C."/>
            <person name="He B."/>
            <person name="Liu H."/>
        </authorList>
    </citation>
    <scope>NUCLEOTIDE SEQUENCE [LARGE SCALE GENOMIC DNA]</scope>
    <source>
        <strain evidence="3">Sdau11-99</strain>
    </source>
</reference>